<name>A0A059J383_TRIIM</name>
<dbReference type="EMBL" id="AOKY01000361">
    <property type="protein sequence ID" value="KDB22305.1"/>
    <property type="molecule type" value="Genomic_DNA"/>
</dbReference>
<evidence type="ECO:0000256" key="3">
    <source>
        <dbReference type="SAM" id="MobiDB-lite"/>
    </source>
</evidence>
<accession>A0A059J383</accession>
<feature type="compositionally biased region" description="Pro residues" evidence="3">
    <location>
        <begin position="406"/>
        <end position="420"/>
    </location>
</feature>
<dbReference type="SMART" id="SM00326">
    <property type="entry name" value="SH3"/>
    <property type="match status" value="1"/>
</dbReference>
<feature type="region of interest" description="Disordered" evidence="3">
    <location>
        <begin position="502"/>
        <end position="676"/>
    </location>
</feature>
<protein>
    <recommendedName>
        <fullName evidence="5">SH3 domain-containing protein</fullName>
    </recommendedName>
</protein>
<keyword evidence="4" id="KW-1133">Transmembrane helix</keyword>
<evidence type="ECO:0000313" key="7">
    <source>
        <dbReference type="Proteomes" id="UP000024533"/>
    </source>
</evidence>
<comment type="caution">
    <text evidence="6">The sequence shown here is derived from an EMBL/GenBank/DDBJ whole genome shotgun (WGS) entry which is preliminary data.</text>
</comment>
<feature type="compositionally biased region" description="Low complexity" evidence="3">
    <location>
        <begin position="387"/>
        <end position="398"/>
    </location>
</feature>
<feature type="compositionally biased region" description="Low complexity" evidence="3">
    <location>
        <begin position="551"/>
        <end position="562"/>
    </location>
</feature>
<organism evidence="6 7">
    <name type="scientific">Trichophyton interdigitale (strain MR816)</name>
    <dbReference type="NCBI Taxonomy" id="1215338"/>
    <lineage>
        <taxon>Eukaryota</taxon>
        <taxon>Fungi</taxon>
        <taxon>Dikarya</taxon>
        <taxon>Ascomycota</taxon>
        <taxon>Pezizomycotina</taxon>
        <taxon>Eurotiomycetes</taxon>
        <taxon>Eurotiomycetidae</taxon>
        <taxon>Onygenales</taxon>
        <taxon>Arthrodermataceae</taxon>
        <taxon>Trichophyton</taxon>
    </lineage>
</organism>
<dbReference type="Gene3D" id="2.30.30.40">
    <property type="entry name" value="SH3 Domains"/>
    <property type="match status" value="1"/>
</dbReference>
<evidence type="ECO:0000256" key="4">
    <source>
        <dbReference type="SAM" id="Phobius"/>
    </source>
</evidence>
<dbReference type="SUPFAM" id="SSF50044">
    <property type="entry name" value="SH3-domain"/>
    <property type="match status" value="1"/>
</dbReference>
<sequence length="676" mass="69734">MARHGHRHRARKHPSIDDIINNIDDVFKDNDRKSGATITSVIYVTAKPTFSGPIGGYSTATEDRDRPKITPFPPLETPTRSTRRPRPTETSDEEETETPTPEPTPEPTTERTPTTTRRPPSSSSSSSRSSSRSTPAPTTSSDRDFTTSTLAPTRTIATNSNDAAMETASGSSSATAVPSAGGMSSGAKAGLAIGLIALAAIIGGAIFFFLRKRKREQEELQEIDNEKSFSNAAASFPPPPASRPTTSTTSPVAPKLNIRPVTQFSPDFGSPLPGAAKGPGMLNVSGSLPTPPASAGGTHSLTDGPGPSAPVKSHTATNSDPFNDPVNPFDNPSSAPSSPPNRTLPEALQVRTPSVGSDVGRPVSPVSEGTVNTGVVASASALAAVTTSAAAVASVASSDDARKDQPPPPQQQQQPAPPPISAAVPAPSSPAMSTASVVNVAPAPAGAPAGPPPGPNNVYRVQLDFNPSMDDELPLRAGQLVRMLHEYDDGWALCVRLDQPQQGVAPRTCLSSRPVRPRPRGPPQGPGQRTPVPGAMPPAGGPNSPGPNPNSPRFNPPVNSRPASPNAGYRPYPPPQNRFNEIPRSLSPGPGAGSPRIPQPRSMSPGPYGPGGMEKPVMPAAQRARSNSASDAAAPAAPAPAPAAVSEEPVVKQEPTRSPPPALGPANRKPVPGQEN</sequence>
<feature type="region of interest" description="Disordered" evidence="3">
    <location>
        <begin position="387"/>
        <end position="463"/>
    </location>
</feature>
<dbReference type="PROSITE" id="PS50002">
    <property type="entry name" value="SH3"/>
    <property type="match status" value="1"/>
</dbReference>
<proteinExistence type="predicted"/>
<dbReference type="InterPro" id="IPR036028">
    <property type="entry name" value="SH3-like_dom_sf"/>
</dbReference>
<feature type="compositionally biased region" description="Low complexity" evidence="3">
    <location>
        <begin position="318"/>
        <end position="336"/>
    </location>
</feature>
<keyword evidence="4" id="KW-0812">Transmembrane</keyword>
<evidence type="ECO:0000259" key="5">
    <source>
        <dbReference type="PROSITE" id="PS50002"/>
    </source>
</evidence>
<reference evidence="6 7" key="1">
    <citation type="submission" date="2014-02" db="EMBL/GenBank/DDBJ databases">
        <title>The Genome Sequence of Trichophyton interdigitale MR816.</title>
        <authorList>
            <consortium name="The Broad Institute Genomics Platform"/>
            <person name="Cuomo C.A."/>
            <person name="White T.C."/>
            <person name="Graser Y."/>
            <person name="Martinez-Rossi N."/>
            <person name="Heitman J."/>
            <person name="Young S.K."/>
            <person name="Zeng Q."/>
            <person name="Gargeya S."/>
            <person name="Abouelleil A."/>
            <person name="Alvarado L."/>
            <person name="Chapman S.B."/>
            <person name="Gainer-Dewar J."/>
            <person name="Goldberg J."/>
            <person name="Griggs A."/>
            <person name="Gujja S."/>
            <person name="Hansen M."/>
            <person name="Howarth C."/>
            <person name="Imamovic A."/>
            <person name="Larimer J."/>
            <person name="Martinez D."/>
            <person name="Murphy C."/>
            <person name="Pearson M.D."/>
            <person name="Persinoti G."/>
            <person name="Poon T."/>
            <person name="Priest M."/>
            <person name="Roberts A.D."/>
            <person name="Saif S."/>
            <person name="Shea T.D."/>
            <person name="Sykes S.N."/>
            <person name="Wortman J."/>
            <person name="Nusbaum C."/>
            <person name="Birren B."/>
        </authorList>
    </citation>
    <scope>NUCLEOTIDE SEQUENCE [LARGE SCALE GENOMIC DNA]</scope>
    <source>
        <strain evidence="6 7">MR816</strain>
    </source>
</reference>
<keyword evidence="4" id="KW-0472">Membrane</keyword>
<feature type="compositionally biased region" description="Low complexity" evidence="3">
    <location>
        <begin position="243"/>
        <end position="254"/>
    </location>
</feature>
<feature type="domain" description="SH3" evidence="5">
    <location>
        <begin position="454"/>
        <end position="515"/>
    </location>
</feature>
<dbReference type="Proteomes" id="UP000024533">
    <property type="component" value="Unassembled WGS sequence"/>
</dbReference>
<dbReference type="InterPro" id="IPR001452">
    <property type="entry name" value="SH3_domain"/>
</dbReference>
<dbReference type="STRING" id="1215338.A0A059J383"/>
<dbReference type="HOGENOM" id="CLU_018830_0_1_1"/>
<feature type="compositionally biased region" description="Low complexity" evidence="3">
    <location>
        <begin position="421"/>
        <end position="448"/>
    </location>
</feature>
<feature type="region of interest" description="Disordered" evidence="3">
    <location>
        <begin position="48"/>
        <end position="186"/>
    </location>
</feature>
<evidence type="ECO:0000256" key="2">
    <source>
        <dbReference type="PROSITE-ProRule" id="PRU00192"/>
    </source>
</evidence>
<keyword evidence="7" id="KW-1185">Reference proteome</keyword>
<feature type="compositionally biased region" description="Low complexity" evidence="3">
    <location>
        <begin position="110"/>
        <end position="140"/>
    </location>
</feature>
<evidence type="ECO:0000256" key="1">
    <source>
        <dbReference type="ARBA" id="ARBA00022443"/>
    </source>
</evidence>
<keyword evidence="1 2" id="KW-0728">SH3 domain</keyword>
<gene>
    <name evidence="6" type="ORF">H109_05783</name>
</gene>
<dbReference type="Pfam" id="PF14604">
    <property type="entry name" value="SH3_9"/>
    <property type="match status" value="1"/>
</dbReference>
<feature type="region of interest" description="Disordered" evidence="3">
    <location>
        <begin position="217"/>
        <end position="369"/>
    </location>
</feature>
<feature type="compositionally biased region" description="Pro residues" evidence="3">
    <location>
        <begin position="534"/>
        <end position="550"/>
    </location>
</feature>
<feature type="compositionally biased region" description="Polar residues" evidence="3">
    <location>
        <begin position="150"/>
        <end position="176"/>
    </location>
</feature>
<evidence type="ECO:0000313" key="6">
    <source>
        <dbReference type="EMBL" id="KDB22305.1"/>
    </source>
</evidence>
<dbReference type="OrthoDB" id="5340910at2759"/>
<feature type="transmembrane region" description="Helical" evidence="4">
    <location>
        <begin position="189"/>
        <end position="210"/>
    </location>
</feature>
<feature type="compositionally biased region" description="Low complexity" evidence="3">
    <location>
        <begin position="619"/>
        <end position="636"/>
    </location>
</feature>
<dbReference type="OMA" id="PFNDPVN"/>
<dbReference type="AlphaFoldDB" id="A0A059J383"/>